<evidence type="ECO:0000313" key="3">
    <source>
        <dbReference type="Proteomes" id="UP000320772"/>
    </source>
</evidence>
<feature type="transmembrane region" description="Helical" evidence="1">
    <location>
        <begin position="21"/>
        <end position="38"/>
    </location>
</feature>
<dbReference type="Proteomes" id="UP000320772">
    <property type="component" value="Unassembled WGS sequence"/>
</dbReference>
<name>A0A4Y3M6Q9_9PROT</name>
<keyword evidence="3" id="KW-1185">Reference proteome</keyword>
<organism evidence="2 3">
    <name type="scientific">Gluconobacter roseus NBRC 3990</name>
    <dbReference type="NCBI Taxonomy" id="1307950"/>
    <lineage>
        <taxon>Bacteria</taxon>
        <taxon>Pseudomonadati</taxon>
        <taxon>Pseudomonadota</taxon>
        <taxon>Alphaproteobacteria</taxon>
        <taxon>Acetobacterales</taxon>
        <taxon>Acetobacteraceae</taxon>
        <taxon>Gluconobacter</taxon>
    </lineage>
</organism>
<proteinExistence type="predicted"/>
<dbReference type="EMBL" id="BJLY01000001">
    <property type="protein sequence ID" value="GEB02991.1"/>
    <property type="molecule type" value="Genomic_DNA"/>
</dbReference>
<comment type="caution">
    <text evidence="2">The sequence shown here is derived from an EMBL/GenBank/DDBJ whole genome shotgun (WGS) entry which is preliminary data.</text>
</comment>
<sequence length="40" mass="4490">MNMTTDIDLARKRRLSRITGIVGGVVLLAVIFYVITLTRL</sequence>
<reference evidence="2 3" key="1">
    <citation type="submission" date="2019-06" db="EMBL/GenBank/DDBJ databases">
        <title>Whole genome shotgun sequence of Gluconobacter roseus NBRC 3990.</title>
        <authorList>
            <person name="Hosoyama A."/>
            <person name="Uohara A."/>
            <person name="Ohji S."/>
            <person name="Ichikawa N."/>
        </authorList>
    </citation>
    <scope>NUCLEOTIDE SEQUENCE [LARGE SCALE GENOMIC DNA]</scope>
    <source>
        <strain evidence="2 3">NBRC 3990</strain>
    </source>
</reference>
<gene>
    <name evidence="2" type="ORF">GRO01_05670</name>
</gene>
<keyword evidence="1" id="KW-0812">Transmembrane</keyword>
<keyword evidence="1" id="KW-1133">Transmembrane helix</keyword>
<dbReference type="AlphaFoldDB" id="A0A4Y3M6Q9"/>
<accession>A0A4Y3M6Q9</accession>
<evidence type="ECO:0000256" key="1">
    <source>
        <dbReference type="SAM" id="Phobius"/>
    </source>
</evidence>
<protein>
    <submittedName>
        <fullName evidence="2">Uncharacterized protein</fullName>
    </submittedName>
</protein>
<keyword evidence="1" id="KW-0472">Membrane</keyword>
<evidence type="ECO:0000313" key="2">
    <source>
        <dbReference type="EMBL" id="GEB02991.1"/>
    </source>
</evidence>